<dbReference type="Pfam" id="PF08811">
    <property type="entry name" value="DUF1800"/>
    <property type="match status" value="1"/>
</dbReference>
<evidence type="ECO:0000313" key="2">
    <source>
        <dbReference type="Proteomes" id="UP000035352"/>
    </source>
</evidence>
<organism evidence="1 2">
    <name type="scientific">Caldimonas brevitalea</name>
    <dbReference type="NCBI Taxonomy" id="413882"/>
    <lineage>
        <taxon>Bacteria</taxon>
        <taxon>Pseudomonadati</taxon>
        <taxon>Pseudomonadota</taxon>
        <taxon>Betaproteobacteria</taxon>
        <taxon>Burkholderiales</taxon>
        <taxon>Sphaerotilaceae</taxon>
        <taxon>Caldimonas</taxon>
    </lineage>
</organism>
<dbReference type="KEGG" id="pbh:AAW51_5074"/>
<dbReference type="STRING" id="413882.AAW51_5074"/>
<dbReference type="PANTHER" id="PTHR43737:SF1">
    <property type="entry name" value="DUF1501 DOMAIN-CONTAINING PROTEIN"/>
    <property type="match status" value="1"/>
</dbReference>
<keyword evidence="2" id="KW-1185">Reference proteome</keyword>
<gene>
    <name evidence="1" type="ORF">AAW51_5074</name>
</gene>
<evidence type="ECO:0000313" key="1">
    <source>
        <dbReference type="EMBL" id="AKJ31765.1"/>
    </source>
</evidence>
<dbReference type="InterPro" id="IPR014917">
    <property type="entry name" value="DUF1800"/>
</dbReference>
<protein>
    <recommendedName>
        <fullName evidence="3">DUF1800 domain-containing protein</fullName>
    </recommendedName>
</protein>
<accession>A0A0G3BZ53</accession>
<dbReference type="Proteomes" id="UP000035352">
    <property type="component" value="Chromosome"/>
</dbReference>
<dbReference type="PANTHER" id="PTHR43737">
    <property type="entry name" value="BLL7424 PROTEIN"/>
    <property type="match status" value="1"/>
</dbReference>
<sequence length="593" mass="65849">MKPLTSAWAALRRPRRLHALSLCLLLAACGGSDGDRDDTPEREQPVAEMPPTRQEAARFLTQASFGPTEREVETLMQIGYHGWLDEQFRRGNGWAHRQYWDSVDATLKSQDPNRSAGQREVLDTFWKRAVEGDDQLRQRVAYALSQIFVISMVDGNVAERPRGVAGYMDTLAEHAFGNYRDLLEAVARHPMMGIYLSHLRNQKEDPTTGRVPDQNFAREVMQLFSIGLNRLNPDGTPVLGAQGRPQESYNSDDIVGLSRVFTGFSWYSTRSDDACFHGWSQCQDPDRLWRTMRAYPKFHSVLDKRFLGRTAPASADPEASLDAALDTLYQHPNVGPFIGKQLIQRLVTSNPSPRYVARVTAAFNNNGAGVRGDMRAVVKAVLLDPEARAANAAADPGYGKLREPVLRLSAFLRAFGARSASGSYLIGSTDNPGSQLGQTPMRSPSVFNFYRPGYVPPNTRLAEAGQVAPEMQITHETTVAGYANFMLDVVRNGVGQHGLDYRAPKRDVQLDFSRELLLVERPAELVERLNQLLVCGQMGGTLRDEIRQAVESIPIPVLNATRTNQEAIDKAKAKRVQAAVFLALVSPEFIAQK</sequence>
<proteinExistence type="predicted"/>
<dbReference type="PROSITE" id="PS51257">
    <property type="entry name" value="PROKAR_LIPOPROTEIN"/>
    <property type="match status" value="1"/>
</dbReference>
<dbReference type="PATRIC" id="fig|413882.6.peg.5299"/>
<dbReference type="AlphaFoldDB" id="A0A0G3BZ53"/>
<dbReference type="RefSeq" id="WP_083438567.1">
    <property type="nucleotide sequence ID" value="NZ_CP011371.1"/>
</dbReference>
<dbReference type="EMBL" id="CP011371">
    <property type="protein sequence ID" value="AKJ31765.1"/>
    <property type="molecule type" value="Genomic_DNA"/>
</dbReference>
<name>A0A0G3BZ53_9BURK</name>
<reference evidence="1 2" key="1">
    <citation type="submission" date="2015-05" db="EMBL/GenBank/DDBJ databases">
        <authorList>
            <person name="Tang B."/>
            <person name="Yu Y."/>
        </authorList>
    </citation>
    <scope>NUCLEOTIDE SEQUENCE [LARGE SCALE GENOMIC DNA]</scope>
    <source>
        <strain evidence="1 2">DSM 7029</strain>
    </source>
</reference>
<evidence type="ECO:0008006" key="3">
    <source>
        <dbReference type="Google" id="ProtNLM"/>
    </source>
</evidence>